<evidence type="ECO:0000256" key="6">
    <source>
        <dbReference type="HAMAP-Rule" id="MF_00801"/>
    </source>
</evidence>
<comment type="subcellular location">
    <subcellularLocation>
        <location evidence="1 6">Cytoplasm</location>
    </subcellularLocation>
</comment>
<dbReference type="PANTHER" id="PTHR28511:SF1">
    <property type="entry name" value="ENDONUCLEASE V"/>
    <property type="match status" value="1"/>
</dbReference>
<keyword evidence="5 6" id="KW-0378">Hydrolase</keyword>
<dbReference type="HAMAP" id="MF_00801">
    <property type="entry name" value="Endonuclease_5"/>
    <property type="match status" value="1"/>
</dbReference>
<reference evidence="8 9" key="1">
    <citation type="submission" date="2022-04" db="EMBL/GenBank/DDBJ databases">
        <title>Positive selection, recombination, and allopatry shape intraspecific diversity of widespread and dominant cyanobacteria.</title>
        <authorList>
            <person name="Wei J."/>
            <person name="Shu W."/>
            <person name="Hu C."/>
        </authorList>
    </citation>
    <scope>NUCLEOTIDE SEQUENCE [LARGE SCALE GENOMIC DNA]</scope>
    <source>
        <strain evidence="8 9">AS-A4</strain>
    </source>
</reference>
<gene>
    <name evidence="6 8" type="primary">nfi</name>
    <name evidence="8" type="ORF">NDI38_01895</name>
</gene>
<feature type="binding site" evidence="6">
    <location>
        <position position="43"/>
    </location>
    <ligand>
        <name>Mg(2+)</name>
        <dbReference type="ChEBI" id="CHEBI:18420"/>
    </ligand>
</feature>
<comment type="catalytic activity">
    <reaction evidence="6">
        <text>Endonucleolytic cleavage at apurinic or apyrimidinic sites to products with a 5'-phosphate.</text>
        <dbReference type="EC" id="3.1.21.7"/>
    </reaction>
</comment>
<keyword evidence="6" id="KW-0479">Metal-binding</keyword>
<evidence type="ECO:0000256" key="5">
    <source>
        <dbReference type="ARBA" id="ARBA00022801"/>
    </source>
</evidence>
<keyword evidence="6" id="KW-0234">DNA repair</keyword>
<evidence type="ECO:0000256" key="1">
    <source>
        <dbReference type="ARBA" id="ARBA00004496"/>
    </source>
</evidence>
<organism evidence="8 9">
    <name type="scientific">Stenomitos frigidus AS-A4</name>
    <dbReference type="NCBI Taxonomy" id="2933935"/>
    <lineage>
        <taxon>Bacteria</taxon>
        <taxon>Bacillati</taxon>
        <taxon>Cyanobacteriota</taxon>
        <taxon>Cyanophyceae</taxon>
        <taxon>Leptolyngbyales</taxon>
        <taxon>Leptolyngbyaceae</taxon>
        <taxon>Stenomitos</taxon>
    </lineage>
</organism>
<feature type="binding site" evidence="6">
    <location>
        <position position="111"/>
    </location>
    <ligand>
        <name>Mg(2+)</name>
        <dbReference type="ChEBI" id="CHEBI:18420"/>
    </ligand>
</feature>
<dbReference type="Pfam" id="PF04493">
    <property type="entry name" value="Endonuclease_5"/>
    <property type="match status" value="1"/>
</dbReference>
<feature type="region of interest" description="Disordered" evidence="7">
    <location>
        <begin position="211"/>
        <end position="241"/>
    </location>
</feature>
<dbReference type="CDD" id="cd06559">
    <property type="entry name" value="Endonuclease_V"/>
    <property type="match status" value="1"/>
</dbReference>
<proteinExistence type="inferred from homology"/>
<keyword evidence="9" id="KW-1185">Reference proteome</keyword>
<feature type="site" description="Interaction with target DNA" evidence="6">
    <location>
        <position position="81"/>
    </location>
</feature>
<dbReference type="RefSeq" id="WP_190454035.1">
    <property type="nucleotide sequence ID" value="NZ_JAMPLM010000001.1"/>
</dbReference>
<dbReference type="EMBL" id="JAMPLM010000001">
    <property type="protein sequence ID" value="MEP1057170.1"/>
    <property type="molecule type" value="Genomic_DNA"/>
</dbReference>
<keyword evidence="6" id="KW-0460">Magnesium</keyword>
<evidence type="ECO:0000256" key="2">
    <source>
        <dbReference type="ARBA" id="ARBA00022490"/>
    </source>
</evidence>
<feature type="compositionally biased region" description="Polar residues" evidence="7">
    <location>
        <begin position="231"/>
        <end position="241"/>
    </location>
</feature>
<protein>
    <recommendedName>
        <fullName evidence="6">Endonuclease V</fullName>
        <ecNumber evidence="6">3.1.21.7</ecNumber>
    </recommendedName>
    <alternativeName>
        <fullName evidence="6">Deoxyinosine 3'endonuclease</fullName>
    </alternativeName>
    <alternativeName>
        <fullName evidence="6">Deoxyribonuclease V</fullName>
        <shortName evidence="6">DNase V</shortName>
    </alternativeName>
</protein>
<accession>A0ABV0KD83</accession>
<comment type="function">
    <text evidence="6">DNA repair enzyme involved in the repair of deaminated bases. Selectively cleaves double-stranded DNA at the second phosphodiester bond 3' to a deoxyinosine leaving behind the intact lesion on the nicked DNA.</text>
</comment>
<keyword evidence="6" id="KW-0227">DNA damage</keyword>
<dbReference type="GO" id="GO:0043737">
    <property type="term" value="F:deoxyribonuclease V activity"/>
    <property type="evidence" value="ECO:0007669"/>
    <property type="project" value="UniProtKB-EC"/>
</dbReference>
<evidence type="ECO:0000256" key="4">
    <source>
        <dbReference type="ARBA" id="ARBA00022759"/>
    </source>
</evidence>
<keyword evidence="3 6" id="KW-0540">Nuclease</keyword>
<evidence type="ECO:0000313" key="9">
    <source>
        <dbReference type="Proteomes" id="UP001476950"/>
    </source>
</evidence>
<comment type="caution">
    <text evidence="8">The sequence shown here is derived from an EMBL/GenBank/DDBJ whole genome shotgun (WGS) entry which is preliminary data.</text>
</comment>
<dbReference type="InterPro" id="IPR007581">
    <property type="entry name" value="Endonuclease-V"/>
</dbReference>
<comment type="similarity">
    <text evidence="6">Belongs to the endonuclease V family.</text>
</comment>
<dbReference type="NCBIfam" id="NF008629">
    <property type="entry name" value="PRK11617.1"/>
    <property type="match status" value="1"/>
</dbReference>
<dbReference type="Gene3D" id="3.30.2170.10">
    <property type="entry name" value="archaeoglobus fulgidus dsm 4304 superfamily"/>
    <property type="match status" value="1"/>
</dbReference>
<keyword evidence="4 6" id="KW-0255">Endonuclease</keyword>
<dbReference type="EC" id="3.1.21.7" evidence="6"/>
<sequence length="241" mass="26296">MHIVQRHDWVLTAEEATAIQQDLRKEIVTIDDFDTIRHVAGVDVGFEADGTVTRAAIAVLDLETLQVLDRAIARRPTTFPYIPGFLSFREVPAVLDALAKITVIPDLLLCDGQGIAHPRRFGIACHIGLLANVPAIGVGKSILVGKHAELADDRGTWQPLMHKGDTIGAALRTRPGTKPLYISPGHRVSLETAIAYVMRCTTKYRLPETTRHAHKLASGPAIDQPAPPEAPTQQMSLDFDL</sequence>
<evidence type="ECO:0000256" key="7">
    <source>
        <dbReference type="SAM" id="MobiDB-lite"/>
    </source>
</evidence>
<dbReference type="Proteomes" id="UP001476950">
    <property type="component" value="Unassembled WGS sequence"/>
</dbReference>
<keyword evidence="2 6" id="KW-0963">Cytoplasm</keyword>
<evidence type="ECO:0000313" key="8">
    <source>
        <dbReference type="EMBL" id="MEP1057170.1"/>
    </source>
</evidence>
<evidence type="ECO:0000256" key="3">
    <source>
        <dbReference type="ARBA" id="ARBA00022722"/>
    </source>
</evidence>
<comment type="cofactor">
    <cofactor evidence="6">
        <name>Mg(2+)</name>
        <dbReference type="ChEBI" id="CHEBI:18420"/>
    </cofactor>
</comment>
<name>A0ABV0KD83_9CYAN</name>
<dbReference type="PANTHER" id="PTHR28511">
    <property type="entry name" value="ENDONUCLEASE V"/>
    <property type="match status" value="1"/>
</dbReference>